<dbReference type="Proteomes" id="UP001153076">
    <property type="component" value="Unassembled WGS sequence"/>
</dbReference>
<dbReference type="GO" id="GO:0010020">
    <property type="term" value="P:chloroplast fission"/>
    <property type="evidence" value="ECO:0007669"/>
    <property type="project" value="TreeGrafter"/>
</dbReference>
<dbReference type="InterPro" id="IPR044685">
    <property type="entry name" value="CPD1-like"/>
</dbReference>
<evidence type="ECO:0000313" key="3">
    <source>
        <dbReference type="EMBL" id="KAJ8452277.1"/>
    </source>
</evidence>
<comment type="caution">
    <text evidence="3">The sequence shown here is derived from an EMBL/GenBank/DDBJ whole genome shotgun (WGS) entry which is preliminary data.</text>
</comment>
<name>A0A9Q1QRX2_9CARY</name>
<proteinExistence type="predicted"/>
<evidence type="ECO:0000259" key="1">
    <source>
        <dbReference type="Pfam" id="PF13355"/>
    </source>
</evidence>
<protein>
    <recommendedName>
        <fullName evidence="5">Plastid division protein CDP1, chloroplastic</fullName>
    </recommendedName>
</protein>
<dbReference type="EMBL" id="JAKOGI010000005">
    <property type="protein sequence ID" value="KAJ8452277.1"/>
    <property type="molecule type" value="Genomic_DNA"/>
</dbReference>
<dbReference type="PANTHER" id="PTHR33925">
    <property type="entry name" value="PLASTID DIVISION PROTEIN CDP1, CHLOROPLASTIC-RELATED"/>
    <property type="match status" value="1"/>
</dbReference>
<dbReference type="OrthoDB" id="1708707at2759"/>
<evidence type="ECO:0000259" key="2">
    <source>
        <dbReference type="Pfam" id="PF25515"/>
    </source>
</evidence>
<feature type="domain" description="Plastid division protein CDP1-like 1st alpha solenoid" evidence="2">
    <location>
        <begin position="199"/>
        <end position="344"/>
    </location>
</feature>
<accession>A0A9Q1QRX2</accession>
<sequence length="952" mass="106490">MAFAALLSEIPSSSHCCSRFFSPLCSDYWHRRSYIGATAVLSLPSVVECSRSSTCCTISALRRCGDGDCDHHHHHRRFITRKWRLNATTMRVLDAHVNGHLSKFAGIEIPVTCYQIIGVPDKAEKDQIVKSVMDLKNAEVEEGYTMEAVISRRDLLMDVRDKLLFEPEYAGNAEENILPKSSIRMPWAWETKQLISIRVGEEKLVLEIGRSALRYTDAKPHVHDLLLSMALAECAIAKTHFEKSQVSQGFEALARAQCLMRSRDSLGKMKLLSETKPLYSAHNAWPGVQIEDSLEGLAPACTLELLGMPQTPDTNERRSAAIAALRELLRQGLDAEPSCQVDDWTGFLNQALSKLTAAEIVDLIPWDSLAETRKNKKSLESHNQRVVIDFDCFYTVLMAHIAYGFSIRQIDVVYLNTSPVKYPFVFSFPEEQVVFQGSEAEALERLHQLESNKKLMSHNSILRKEGKNAPAADYSLEKWLKDAVLCLFSDTRDCSPSLGSFFSREKKVVSKKQSKGVPHAMQNVNNRMITLAVSSDRMVSNERLASLVSSQRLGPAAKQLTPTNLQSPLQETKTGGHNDVSMPSPELRRDLAVHHNRTAFTSWMAQGRLLGRIAFVTVLGCIVFATSKMLGRRTGKLHTSRLANRDAKWTMCSSYSDHTSNDGMNNIISVGMKQLLSTVKRSEFSVGNQHKSRVTASLSSPAVVYDRVMPVEEAEALVRQWQMIKAEALGPEHQMHLLFDILDGSLLLQWQALAEEATAKSCFWRFVLLQLSILRADILSNSLSQEIAEIDVLLEEAAELVDDNQQKNPNYYSSYRISYTLRRQEDGSWNYLEGQCLTIQISSSLPLHTPITHHRRPTAAGTLDLHPGDVSGTGNVEHKDQEPVRIAINVGNQHKSCVTASLSSPDVVYDRVMPVEEAEALVGQRQMIKAEALEPEHQMHLLFDITDGSGRI</sequence>
<feature type="domain" description="Plastid division protein CDP1-like IMS" evidence="1">
    <location>
        <begin position="714"/>
        <end position="829"/>
    </location>
</feature>
<evidence type="ECO:0008006" key="5">
    <source>
        <dbReference type="Google" id="ProtNLM"/>
    </source>
</evidence>
<gene>
    <name evidence="3" type="ORF">Cgig2_006082</name>
</gene>
<reference evidence="3" key="1">
    <citation type="submission" date="2022-04" db="EMBL/GenBank/DDBJ databases">
        <title>Carnegiea gigantea Genome sequencing and assembly v2.</title>
        <authorList>
            <person name="Copetti D."/>
            <person name="Sanderson M.J."/>
            <person name="Burquez A."/>
            <person name="Wojciechowski M.F."/>
        </authorList>
    </citation>
    <scope>NUCLEOTIDE SEQUENCE</scope>
    <source>
        <strain evidence="3">SGP5-SGP5p</strain>
        <tissue evidence="3">Aerial part</tissue>
    </source>
</reference>
<dbReference type="GO" id="GO:0009706">
    <property type="term" value="C:chloroplast inner membrane"/>
    <property type="evidence" value="ECO:0007669"/>
    <property type="project" value="TreeGrafter"/>
</dbReference>
<dbReference type="Pfam" id="PF13355">
    <property type="entry name" value="ARC6-like_IMS"/>
    <property type="match status" value="1"/>
</dbReference>
<dbReference type="PANTHER" id="PTHR33925:SF2">
    <property type="entry name" value="PLASTID DIVISION PROTEIN CDP1, CHLOROPLASTIC"/>
    <property type="match status" value="1"/>
</dbReference>
<evidence type="ECO:0000313" key="4">
    <source>
        <dbReference type="Proteomes" id="UP001153076"/>
    </source>
</evidence>
<dbReference type="InterPro" id="IPR058032">
    <property type="entry name" value="CDP1-like_a_solenoid_1"/>
</dbReference>
<dbReference type="AlphaFoldDB" id="A0A9Q1QRX2"/>
<dbReference type="Pfam" id="PF25515">
    <property type="entry name" value="Arm_PDR"/>
    <property type="match status" value="1"/>
</dbReference>
<dbReference type="InterPro" id="IPR025344">
    <property type="entry name" value="CDP1-like_IMS"/>
</dbReference>
<organism evidence="3 4">
    <name type="scientific">Carnegiea gigantea</name>
    <dbReference type="NCBI Taxonomy" id="171969"/>
    <lineage>
        <taxon>Eukaryota</taxon>
        <taxon>Viridiplantae</taxon>
        <taxon>Streptophyta</taxon>
        <taxon>Embryophyta</taxon>
        <taxon>Tracheophyta</taxon>
        <taxon>Spermatophyta</taxon>
        <taxon>Magnoliopsida</taxon>
        <taxon>eudicotyledons</taxon>
        <taxon>Gunneridae</taxon>
        <taxon>Pentapetalae</taxon>
        <taxon>Caryophyllales</taxon>
        <taxon>Cactineae</taxon>
        <taxon>Cactaceae</taxon>
        <taxon>Cactoideae</taxon>
        <taxon>Echinocereeae</taxon>
        <taxon>Carnegiea</taxon>
    </lineage>
</organism>
<keyword evidence="4" id="KW-1185">Reference proteome</keyword>